<dbReference type="SUPFAM" id="SSF46894">
    <property type="entry name" value="C-terminal effector domain of the bipartite response regulators"/>
    <property type="match status" value="1"/>
</dbReference>
<feature type="compositionally biased region" description="Low complexity" evidence="4">
    <location>
        <begin position="192"/>
        <end position="217"/>
    </location>
</feature>
<name>A0A0K8P4Q5_PISS1</name>
<dbReference type="EMBL" id="BBYR01000052">
    <property type="protein sequence ID" value="GAP37642.1"/>
    <property type="molecule type" value="Genomic_DNA"/>
</dbReference>
<dbReference type="InterPro" id="IPR016032">
    <property type="entry name" value="Sig_transdc_resp-reg_C-effctor"/>
</dbReference>
<dbReference type="OrthoDB" id="7009766at2"/>
<dbReference type="PANTHER" id="PTHR44688">
    <property type="entry name" value="DNA-BINDING TRANSCRIPTIONAL ACTIVATOR DEVR_DOSR"/>
    <property type="match status" value="1"/>
</dbReference>
<evidence type="ECO:0000313" key="6">
    <source>
        <dbReference type="EMBL" id="GAP37642.1"/>
    </source>
</evidence>
<dbReference type="CDD" id="cd06170">
    <property type="entry name" value="LuxR_C_like"/>
    <property type="match status" value="1"/>
</dbReference>
<dbReference type="SMART" id="SM00421">
    <property type="entry name" value="HTH_LUXR"/>
    <property type="match status" value="1"/>
</dbReference>
<dbReference type="PROSITE" id="PS00622">
    <property type="entry name" value="HTH_LUXR_1"/>
    <property type="match status" value="1"/>
</dbReference>
<dbReference type="RefSeq" id="WP_054021567.1">
    <property type="nucleotide sequence ID" value="NZ_BBYR01000052.1"/>
</dbReference>
<proteinExistence type="predicted"/>
<protein>
    <submittedName>
        <fullName evidence="6">Transcriptional regulatory protein</fullName>
    </submittedName>
</protein>
<keyword evidence="2" id="KW-0238">DNA-binding</keyword>
<dbReference type="PANTHER" id="PTHR44688:SF16">
    <property type="entry name" value="DNA-BINDING TRANSCRIPTIONAL ACTIVATOR DEVR_DOSR"/>
    <property type="match status" value="1"/>
</dbReference>
<dbReference type="GO" id="GO:0003677">
    <property type="term" value="F:DNA binding"/>
    <property type="evidence" value="ECO:0007669"/>
    <property type="project" value="UniProtKB-KW"/>
</dbReference>
<accession>A0A0K8P4Q5</accession>
<evidence type="ECO:0000313" key="7">
    <source>
        <dbReference type="Proteomes" id="UP000037660"/>
    </source>
</evidence>
<dbReference type="PROSITE" id="PS50043">
    <property type="entry name" value="HTH_LUXR_2"/>
    <property type="match status" value="1"/>
</dbReference>
<dbReference type="Proteomes" id="UP000037660">
    <property type="component" value="Unassembled WGS sequence"/>
</dbReference>
<evidence type="ECO:0000256" key="1">
    <source>
        <dbReference type="ARBA" id="ARBA00023015"/>
    </source>
</evidence>
<dbReference type="STRING" id="1547922.ISF6_3587"/>
<feature type="domain" description="HTH luxR-type" evidence="5">
    <location>
        <begin position="230"/>
        <end position="295"/>
    </location>
</feature>
<dbReference type="InterPro" id="IPR036388">
    <property type="entry name" value="WH-like_DNA-bd_sf"/>
</dbReference>
<sequence length="295" mass="31016">MPLNAWALPTAAAPVGPSPAALAALVAGIGTPGFAAATLGWLNEARLQAASWAVYRTWRDRRPVLHLSSSVGVADTTRDCFAAYHAGLYRGDRSFDAVAPGEAAVLRMHADEAPSRDHREAIYRRHGVLERLSVARREDDGSLLAVNVYHHQHQGRFGDGELAGFASLAPLLLAAVQRHLAWPAAGAGGAEAGDVAPAPGEGPAGHVDPGGPASGAADRGDGAAGRREALQRRCPALTARELDVCERLLRGWSYDGIAADLGLSVATVKTYRARAFERLGLHFKSELFAAFVGRG</sequence>
<comment type="caution">
    <text evidence="6">The sequence shown here is derived from an EMBL/GenBank/DDBJ whole genome shotgun (WGS) entry which is preliminary data.</text>
</comment>
<reference evidence="6 7" key="2">
    <citation type="journal article" date="2016" name="Science">
        <title>A bacterium that degrades and assimilates poly(ethylene terephthalate).</title>
        <authorList>
            <person name="Yoshida S."/>
            <person name="Hiraga K."/>
            <person name="Takehana T."/>
            <person name="Taniguchi I."/>
            <person name="Yamaji H."/>
            <person name="Maeda Y."/>
            <person name="Toyohara K."/>
            <person name="Miyamoto K."/>
            <person name="Kimura Y."/>
            <person name="Oda K."/>
        </authorList>
    </citation>
    <scope>NUCLEOTIDE SEQUENCE [LARGE SCALE GENOMIC DNA]</scope>
    <source>
        <strain evidence="7">NBRC 110686 / TISTR 2288 / 201-F6</strain>
    </source>
</reference>
<reference evidence="7" key="1">
    <citation type="submission" date="2015-07" db="EMBL/GenBank/DDBJ databases">
        <title>Discovery of a poly(ethylene terephthalate assimilation.</title>
        <authorList>
            <person name="Yoshida S."/>
            <person name="Hiraga K."/>
            <person name="Takehana T."/>
            <person name="Taniguchi I."/>
            <person name="Yamaji H."/>
            <person name="Maeda Y."/>
            <person name="Toyohara K."/>
            <person name="Miyamoto K."/>
            <person name="Kimura Y."/>
            <person name="Oda K."/>
        </authorList>
    </citation>
    <scope>NUCLEOTIDE SEQUENCE [LARGE SCALE GENOMIC DNA]</scope>
    <source>
        <strain evidence="7">NBRC 110686 / TISTR 2288 / 201-F6</strain>
    </source>
</reference>
<dbReference type="AlphaFoldDB" id="A0A0K8P4Q5"/>
<dbReference type="PRINTS" id="PR00038">
    <property type="entry name" value="HTHLUXR"/>
</dbReference>
<evidence type="ECO:0000256" key="2">
    <source>
        <dbReference type="ARBA" id="ARBA00023125"/>
    </source>
</evidence>
<gene>
    <name evidence="6" type="ORF">ISF6_3587</name>
</gene>
<keyword evidence="3" id="KW-0804">Transcription</keyword>
<evidence type="ECO:0000259" key="5">
    <source>
        <dbReference type="PROSITE" id="PS50043"/>
    </source>
</evidence>
<feature type="compositionally biased region" description="Basic and acidic residues" evidence="4">
    <location>
        <begin position="218"/>
        <end position="227"/>
    </location>
</feature>
<organism evidence="6 7">
    <name type="scientific">Piscinibacter sakaiensis</name>
    <name type="common">Ideonella sakaiensis</name>
    <dbReference type="NCBI Taxonomy" id="1547922"/>
    <lineage>
        <taxon>Bacteria</taxon>
        <taxon>Pseudomonadati</taxon>
        <taxon>Pseudomonadota</taxon>
        <taxon>Betaproteobacteria</taxon>
        <taxon>Burkholderiales</taxon>
        <taxon>Sphaerotilaceae</taxon>
        <taxon>Piscinibacter</taxon>
    </lineage>
</organism>
<keyword evidence="7" id="KW-1185">Reference proteome</keyword>
<dbReference type="InterPro" id="IPR000792">
    <property type="entry name" value="Tscrpt_reg_LuxR_C"/>
</dbReference>
<dbReference type="Gene3D" id="1.10.10.10">
    <property type="entry name" value="Winged helix-like DNA-binding domain superfamily/Winged helix DNA-binding domain"/>
    <property type="match status" value="1"/>
</dbReference>
<feature type="region of interest" description="Disordered" evidence="4">
    <location>
        <begin position="190"/>
        <end position="227"/>
    </location>
</feature>
<evidence type="ECO:0000256" key="4">
    <source>
        <dbReference type="SAM" id="MobiDB-lite"/>
    </source>
</evidence>
<keyword evidence="1" id="KW-0805">Transcription regulation</keyword>
<dbReference type="GO" id="GO:0006355">
    <property type="term" value="P:regulation of DNA-templated transcription"/>
    <property type="evidence" value="ECO:0007669"/>
    <property type="project" value="InterPro"/>
</dbReference>
<evidence type="ECO:0000256" key="3">
    <source>
        <dbReference type="ARBA" id="ARBA00023163"/>
    </source>
</evidence>
<dbReference type="Pfam" id="PF00196">
    <property type="entry name" value="GerE"/>
    <property type="match status" value="1"/>
</dbReference>